<evidence type="ECO:0000256" key="2">
    <source>
        <dbReference type="ARBA" id="ARBA00023239"/>
    </source>
</evidence>
<dbReference type="Pfam" id="PF01903">
    <property type="entry name" value="CbiX"/>
    <property type="match status" value="2"/>
</dbReference>
<dbReference type="Gene3D" id="3.40.50.1400">
    <property type="match status" value="2"/>
</dbReference>
<keyword evidence="1" id="KW-0479">Metal-binding</keyword>
<comment type="caution">
    <text evidence="3">The sequence shown here is derived from an EMBL/GenBank/DDBJ whole genome shotgun (WGS) entry which is preliminary data.</text>
</comment>
<dbReference type="SUPFAM" id="SSF53800">
    <property type="entry name" value="Chelatase"/>
    <property type="match status" value="1"/>
</dbReference>
<accession>A0A3D8TUU4</accession>
<gene>
    <name evidence="3" type="ORF">UR08_03805</name>
</gene>
<keyword evidence="4" id="KW-1185">Reference proteome</keyword>
<evidence type="ECO:0008006" key="5">
    <source>
        <dbReference type="Google" id="ProtNLM"/>
    </source>
</evidence>
<dbReference type="CDD" id="cd03416">
    <property type="entry name" value="CbiX_SirB_N"/>
    <property type="match status" value="1"/>
</dbReference>
<dbReference type="PANTHER" id="PTHR33542">
    <property type="entry name" value="SIROHYDROCHLORIN FERROCHELATASE, CHLOROPLASTIC"/>
    <property type="match status" value="1"/>
</dbReference>
<sequence length="250" mass="28364">MVKTGILFVAHGSRSLENNQAMKHFVKEIASEVPCYKQKLAFLEGNEKTIADGVYDLKKAGVERIFVAPLLLFTGVHVDQDIPLAIEAVKQDEAALIFQILPPLAEANDGLLPILESRIPQANQGERMVIFLVVHGSLKYPEIFQRMHEITEKLIQQTKKRVEFGFLHDEETYLEKLAQMDFSTIDRLVICPFFLMESSFLVGKIRREVSKVLDTRSVNYEITKSLALDSRIAKGISSEIRKEIENELFG</sequence>
<name>A0A3D8TUU4_9LIST</name>
<dbReference type="GO" id="GO:0046872">
    <property type="term" value="F:metal ion binding"/>
    <property type="evidence" value="ECO:0007669"/>
    <property type="project" value="UniProtKB-KW"/>
</dbReference>
<evidence type="ECO:0000256" key="1">
    <source>
        <dbReference type="ARBA" id="ARBA00022723"/>
    </source>
</evidence>
<proteinExistence type="predicted"/>
<dbReference type="InterPro" id="IPR002762">
    <property type="entry name" value="CbiX-like"/>
</dbReference>
<dbReference type="InterPro" id="IPR050963">
    <property type="entry name" value="Sirohydro_Cobaltochel/CbiX"/>
</dbReference>
<dbReference type="GO" id="GO:0016829">
    <property type="term" value="F:lyase activity"/>
    <property type="evidence" value="ECO:0007669"/>
    <property type="project" value="UniProtKB-KW"/>
</dbReference>
<evidence type="ECO:0000313" key="4">
    <source>
        <dbReference type="Proteomes" id="UP000257055"/>
    </source>
</evidence>
<keyword evidence="2" id="KW-0456">Lyase</keyword>
<reference evidence="4" key="1">
    <citation type="submission" date="2015-04" db="EMBL/GenBank/DDBJ databases">
        <authorList>
            <person name="Schardt J."/>
            <person name="Mueller-Herbst S."/>
            <person name="Scherer S."/>
            <person name="Huptas C."/>
        </authorList>
    </citation>
    <scope>NUCLEOTIDE SEQUENCE [LARGE SCALE GENOMIC DNA]</scope>
    <source>
        <strain evidence="4">Kiel-L1</strain>
    </source>
</reference>
<dbReference type="AlphaFoldDB" id="A0A3D8TUU4"/>
<dbReference type="Proteomes" id="UP000257055">
    <property type="component" value="Unassembled WGS sequence"/>
</dbReference>
<dbReference type="EMBL" id="LARY01000001">
    <property type="protein sequence ID" value="RDX02642.1"/>
    <property type="molecule type" value="Genomic_DNA"/>
</dbReference>
<organism evidence="3 4">
    <name type="scientific">Listeria kieliensis</name>
    <dbReference type="NCBI Taxonomy" id="1621700"/>
    <lineage>
        <taxon>Bacteria</taxon>
        <taxon>Bacillati</taxon>
        <taxon>Bacillota</taxon>
        <taxon>Bacilli</taxon>
        <taxon>Bacillales</taxon>
        <taxon>Listeriaceae</taxon>
        <taxon>Listeria</taxon>
    </lineage>
</organism>
<dbReference type="PANTHER" id="PTHR33542:SF3">
    <property type="entry name" value="SIROHYDROCHLORIN FERROCHELATASE, CHLOROPLASTIC"/>
    <property type="match status" value="1"/>
</dbReference>
<evidence type="ECO:0000313" key="3">
    <source>
        <dbReference type="EMBL" id="RDX02642.1"/>
    </source>
</evidence>
<dbReference type="RefSeq" id="WP_115752332.1">
    <property type="nucleotide sequence ID" value="NZ_LARY01000001.1"/>
</dbReference>
<protein>
    <recommendedName>
        <fullName evidence="5">Cobalamin biosynthesis protein CbiX</fullName>
    </recommendedName>
</protein>